<reference evidence="1" key="1">
    <citation type="submission" date="2017-02" db="EMBL/GenBank/DDBJ databases">
        <title>Delving into the versatile metabolic prowess of the omnipresent phylum Bacteroidetes.</title>
        <authorList>
            <person name="Nobu M.K."/>
            <person name="Mei R."/>
            <person name="Narihiro T."/>
            <person name="Kuroda K."/>
            <person name="Liu W.-T."/>
        </authorList>
    </citation>
    <scope>NUCLEOTIDE SEQUENCE</scope>
    <source>
        <strain evidence="1">ADurb.Bin160</strain>
    </source>
</reference>
<protein>
    <submittedName>
        <fullName evidence="1">UvrABC system protein B</fullName>
    </submittedName>
</protein>
<name>A0A1V5ZMT4_9BACT</name>
<accession>A0A1V5ZMT4</accession>
<organism evidence="1">
    <name type="scientific">candidate division CPR1 bacterium ADurb.Bin160</name>
    <dbReference type="NCBI Taxonomy" id="1852826"/>
    <lineage>
        <taxon>Bacteria</taxon>
        <taxon>candidate division CPR1</taxon>
    </lineage>
</organism>
<evidence type="ECO:0000313" key="1">
    <source>
        <dbReference type="EMBL" id="OQB41358.1"/>
    </source>
</evidence>
<dbReference type="EMBL" id="MWDB01000018">
    <property type="protein sequence ID" value="OQB41358.1"/>
    <property type="molecule type" value="Genomic_DNA"/>
</dbReference>
<comment type="caution">
    <text evidence="1">The sequence shown here is derived from an EMBL/GenBank/DDBJ whole genome shotgun (WGS) entry which is preliminary data.</text>
</comment>
<dbReference type="Proteomes" id="UP000485621">
    <property type="component" value="Unassembled WGS sequence"/>
</dbReference>
<dbReference type="InterPro" id="IPR027417">
    <property type="entry name" value="P-loop_NTPase"/>
</dbReference>
<dbReference type="AlphaFoldDB" id="A0A1V5ZMT4"/>
<sequence length="76" mass="8665">MILQKQKKGSKTIFLSATPAQYELDLSNQVVEQIIRPTGLLDPITYIYPKSVSFEDLETSLDLLIKKKLHLEGFLD</sequence>
<dbReference type="Gene3D" id="3.40.50.300">
    <property type="entry name" value="P-loop containing nucleotide triphosphate hydrolases"/>
    <property type="match status" value="1"/>
</dbReference>
<proteinExistence type="predicted"/>
<gene>
    <name evidence="1" type="primary">uvrB_1</name>
    <name evidence="1" type="ORF">BWY04_00862</name>
</gene>